<name>A0A151RII5_CAJCA</name>
<evidence type="ECO:0000256" key="2">
    <source>
        <dbReference type="ARBA" id="ARBA00022723"/>
    </source>
</evidence>
<organism evidence="4 5">
    <name type="scientific">Cajanus cajan</name>
    <name type="common">Pigeon pea</name>
    <name type="synonym">Cajanus indicus</name>
    <dbReference type="NCBI Taxonomy" id="3821"/>
    <lineage>
        <taxon>Eukaryota</taxon>
        <taxon>Viridiplantae</taxon>
        <taxon>Streptophyta</taxon>
        <taxon>Embryophyta</taxon>
        <taxon>Tracheophyta</taxon>
        <taxon>Spermatophyta</taxon>
        <taxon>Magnoliopsida</taxon>
        <taxon>eudicotyledons</taxon>
        <taxon>Gunneridae</taxon>
        <taxon>Pentapetalae</taxon>
        <taxon>rosids</taxon>
        <taxon>fabids</taxon>
        <taxon>Fabales</taxon>
        <taxon>Fabaceae</taxon>
        <taxon>Papilionoideae</taxon>
        <taxon>50 kb inversion clade</taxon>
        <taxon>NPAAA clade</taxon>
        <taxon>indigoferoid/millettioid clade</taxon>
        <taxon>Phaseoleae</taxon>
        <taxon>Cajanus</taxon>
    </lineage>
</organism>
<dbReference type="GO" id="GO:0006878">
    <property type="term" value="P:intracellular copper ion homeostasis"/>
    <property type="evidence" value="ECO:0007669"/>
    <property type="project" value="InterPro"/>
</dbReference>
<comment type="similarity">
    <text evidence="1">Belongs to the metallothionein superfamily. Type 15 family.</text>
</comment>
<reference evidence="4" key="1">
    <citation type="journal article" date="2012" name="Nat. Biotechnol.">
        <title>Draft genome sequence of pigeonpea (Cajanus cajan), an orphan legume crop of resource-poor farmers.</title>
        <authorList>
            <person name="Varshney R.K."/>
            <person name="Chen W."/>
            <person name="Li Y."/>
            <person name="Bharti A.K."/>
            <person name="Saxena R.K."/>
            <person name="Schlueter J.A."/>
            <person name="Donoghue M.T."/>
            <person name="Azam S."/>
            <person name="Fan G."/>
            <person name="Whaley A.M."/>
            <person name="Farmer A.D."/>
            <person name="Sheridan J."/>
            <person name="Iwata A."/>
            <person name="Tuteja R."/>
            <person name="Penmetsa R.V."/>
            <person name="Wu W."/>
            <person name="Upadhyaya H.D."/>
            <person name="Yang S.P."/>
            <person name="Shah T."/>
            <person name="Saxena K.B."/>
            <person name="Michael T."/>
            <person name="McCombie W.R."/>
            <person name="Yang B."/>
            <person name="Zhang G."/>
            <person name="Yang H."/>
            <person name="Wang J."/>
            <person name="Spillane C."/>
            <person name="Cook D.R."/>
            <person name="May G.D."/>
            <person name="Xu X."/>
            <person name="Jackson S.A."/>
        </authorList>
    </citation>
    <scope>NUCLEOTIDE SEQUENCE [LARGE SCALE GENOMIC DNA]</scope>
</reference>
<dbReference type="PANTHER" id="PTHR33357:SF3">
    <property type="entry name" value="METALLOTHIONEIN-LIKE PROTEIN 3"/>
    <property type="match status" value="1"/>
</dbReference>
<evidence type="ECO:0000313" key="4">
    <source>
        <dbReference type="EMBL" id="KYP42359.1"/>
    </source>
</evidence>
<evidence type="ECO:0000313" key="5">
    <source>
        <dbReference type="Proteomes" id="UP000075243"/>
    </source>
</evidence>
<evidence type="ECO:0000256" key="1">
    <source>
        <dbReference type="ARBA" id="ARBA00005802"/>
    </source>
</evidence>
<protein>
    <submittedName>
        <fullName evidence="4">Metallothionein-like protein 1</fullName>
    </submittedName>
</protein>
<dbReference type="Proteomes" id="UP000075243">
    <property type="component" value="Unassembled WGS sequence"/>
</dbReference>
<dbReference type="GO" id="GO:0008270">
    <property type="term" value="F:zinc ion binding"/>
    <property type="evidence" value="ECO:0007669"/>
    <property type="project" value="InterPro"/>
</dbReference>
<dbReference type="AlphaFoldDB" id="A0A151RII5"/>
<dbReference type="GO" id="GO:0005507">
    <property type="term" value="F:copper ion binding"/>
    <property type="evidence" value="ECO:0007669"/>
    <property type="project" value="InterPro"/>
</dbReference>
<keyword evidence="2" id="KW-0479">Metal-binding</keyword>
<keyword evidence="5" id="KW-1185">Reference proteome</keyword>
<keyword evidence="3" id="KW-0480">Metal-thiolate cluster</keyword>
<dbReference type="PANTHER" id="PTHR33357">
    <property type="entry name" value="METALLOTHIONEIN-LIKE PROTEIN 3"/>
    <property type="match status" value="1"/>
</dbReference>
<accession>A0A151RII5</accession>
<proteinExistence type="inferred from homology"/>
<dbReference type="EMBL" id="KQ483720">
    <property type="protein sequence ID" value="KYP42359.1"/>
    <property type="molecule type" value="Genomic_DNA"/>
</dbReference>
<sequence length="65" mass="6796">MSSTCGNCDCSDKNQCTKGNNNGIVIVETEKSYNETVVMDVAAAEHNGNCKCGPSCTCVDCTCGH</sequence>
<dbReference type="InterPro" id="IPR044671">
    <property type="entry name" value="MT3"/>
</dbReference>
<evidence type="ECO:0000256" key="3">
    <source>
        <dbReference type="ARBA" id="ARBA00022851"/>
    </source>
</evidence>
<dbReference type="OMA" id="SENDCKC"/>
<gene>
    <name evidence="4" type="ORF">KK1_036232</name>
</gene>
<dbReference type="Gramene" id="C.cajan_35031.t">
    <property type="protein sequence ID" value="C.cajan_35031.t"/>
    <property type="gene ID" value="C.cajan_35031"/>
</dbReference>